<organism evidence="3 4">
    <name type="scientific">Lysinibacter cavernae</name>
    <dbReference type="NCBI Taxonomy" id="1640652"/>
    <lineage>
        <taxon>Bacteria</taxon>
        <taxon>Bacillati</taxon>
        <taxon>Actinomycetota</taxon>
        <taxon>Actinomycetes</taxon>
        <taxon>Micrococcales</taxon>
        <taxon>Microbacteriaceae</taxon>
        <taxon>Lysinibacter</taxon>
    </lineage>
</organism>
<accession>A0A7X5QYZ0</accession>
<evidence type="ECO:0000313" key="3">
    <source>
        <dbReference type="EMBL" id="NIH52367.1"/>
    </source>
</evidence>
<dbReference type="PANTHER" id="PTHR43190:SF3">
    <property type="entry name" value="N-ACETYL-D-GLUCOSAMINE KINASE"/>
    <property type="match status" value="1"/>
</dbReference>
<keyword evidence="3" id="KW-0418">Kinase</keyword>
<dbReference type="EMBL" id="JAAMOX010000001">
    <property type="protein sequence ID" value="NIH52367.1"/>
    <property type="molecule type" value="Genomic_DNA"/>
</dbReference>
<comment type="caution">
    <text evidence="3">The sequence shown here is derived from an EMBL/GenBank/DDBJ whole genome shotgun (WGS) entry which is preliminary data.</text>
</comment>
<dbReference type="PANTHER" id="PTHR43190">
    <property type="entry name" value="N-ACETYL-D-GLUCOSAMINE KINASE"/>
    <property type="match status" value="1"/>
</dbReference>
<gene>
    <name evidence="3" type="ORF">FHX76_000235</name>
</gene>
<dbReference type="AlphaFoldDB" id="A0A7X5QYZ0"/>
<keyword evidence="4" id="KW-1185">Reference proteome</keyword>
<dbReference type="Proteomes" id="UP000541033">
    <property type="component" value="Unassembled WGS sequence"/>
</dbReference>
<dbReference type="InterPro" id="IPR052519">
    <property type="entry name" value="Euk-type_GlcNAc_Kinase"/>
</dbReference>
<evidence type="ECO:0000313" key="4">
    <source>
        <dbReference type="Proteomes" id="UP000541033"/>
    </source>
</evidence>
<dbReference type="RefSeq" id="WP_167146816.1">
    <property type="nucleotide sequence ID" value="NZ_JAAMOX010000001.1"/>
</dbReference>
<proteinExistence type="predicted"/>
<name>A0A7X5QYZ0_9MICO</name>
<protein>
    <submittedName>
        <fullName evidence="3">N-acetylglucosamine kinase-like BadF-type ATPase</fullName>
    </submittedName>
</protein>
<evidence type="ECO:0000259" key="2">
    <source>
        <dbReference type="Pfam" id="PF01869"/>
    </source>
</evidence>
<dbReference type="GO" id="GO:0016301">
    <property type="term" value="F:kinase activity"/>
    <property type="evidence" value="ECO:0007669"/>
    <property type="project" value="UniProtKB-KW"/>
</dbReference>
<feature type="region of interest" description="Disordered" evidence="1">
    <location>
        <begin position="332"/>
        <end position="355"/>
    </location>
</feature>
<dbReference type="Pfam" id="PF01869">
    <property type="entry name" value="BcrAD_BadFG"/>
    <property type="match status" value="1"/>
</dbReference>
<reference evidence="3 4" key="1">
    <citation type="submission" date="2020-02" db="EMBL/GenBank/DDBJ databases">
        <title>Sequencing the genomes of 1000 actinobacteria strains.</title>
        <authorList>
            <person name="Klenk H.-P."/>
        </authorList>
    </citation>
    <scope>NUCLEOTIDE SEQUENCE [LARGE SCALE GENOMIC DNA]</scope>
    <source>
        <strain evidence="3 4">DSM 27960</strain>
    </source>
</reference>
<dbReference type="InterPro" id="IPR043129">
    <property type="entry name" value="ATPase_NBD"/>
</dbReference>
<dbReference type="Gene3D" id="3.30.420.40">
    <property type="match status" value="2"/>
</dbReference>
<dbReference type="SUPFAM" id="SSF53067">
    <property type="entry name" value="Actin-like ATPase domain"/>
    <property type="match status" value="2"/>
</dbReference>
<keyword evidence="3" id="KW-0808">Transferase</keyword>
<feature type="domain" description="ATPase BadF/BadG/BcrA/BcrD type" evidence="2">
    <location>
        <begin position="15"/>
        <end position="288"/>
    </location>
</feature>
<evidence type="ECO:0000256" key="1">
    <source>
        <dbReference type="SAM" id="MobiDB-lite"/>
    </source>
</evidence>
<dbReference type="InterPro" id="IPR002731">
    <property type="entry name" value="ATPase_BadF"/>
</dbReference>
<sequence>MGVTVPSPSVLPVVLGVDAGGTKTDVAICDLKGNVLANTRGRSRLPQYVGPAEAVANLLGYLEPLVAALNARFDHGVQMTHATLSMSGADLPEEIDAITTEARRQLAPAGLISDDLVVENDMFALLRAGTSAADALVVGCGTGMNCVGHRANGSTARFSSLGYLSGDWGGGSDLSRAAFWHACRGEDGRGQFTELSAAIAQFAGTATAVEAAHRLHLGQLGQDLYDGFAPTIFEIAERSGDPVATRLVRSQADEIIAYVRAAMQQLGWPADRPSLAEGPTEILLGGSVIVARHPLLIDQVIPAIEQLAPSAAITFVTAKPVLGSVLSSLDRAHGGTTPDQIEQQVREDLNSVNHH</sequence>